<keyword evidence="3" id="KW-1185">Reference proteome</keyword>
<feature type="region of interest" description="Disordered" evidence="1">
    <location>
        <begin position="18"/>
        <end position="38"/>
    </location>
</feature>
<evidence type="ECO:0000256" key="1">
    <source>
        <dbReference type="SAM" id="MobiDB-lite"/>
    </source>
</evidence>
<comment type="caution">
    <text evidence="2">The sequence shown here is derived from an EMBL/GenBank/DDBJ whole genome shotgun (WGS) entry which is preliminary data.</text>
</comment>
<feature type="compositionally biased region" description="Basic and acidic residues" evidence="1">
    <location>
        <begin position="19"/>
        <end position="38"/>
    </location>
</feature>
<proteinExistence type="predicted"/>
<evidence type="ECO:0000313" key="3">
    <source>
        <dbReference type="Proteomes" id="UP000033423"/>
    </source>
</evidence>
<dbReference type="AlphaFoldDB" id="A0A0F3GRH6"/>
<dbReference type="EMBL" id="LACI01001391">
    <property type="protein sequence ID" value="KJU84570.1"/>
    <property type="molecule type" value="Genomic_DNA"/>
</dbReference>
<reference evidence="2 3" key="1">
    <citation type="submission" date="2015-02" db="EMBL/GenBank/DDBJ databases">
        <title>Single-cell genomics of uncultivated deep-branching MTB reveals a conserved set of magnetosome genes.</title>
        <authorList>
            <person name="Kolinko S."/>
            <person name="Richter M."/>
            <person name="Glockner F.O."/>
            <person name="Brachmann A."/>
            <person name="Schuler D."/>
        </authorList>
    </citation>
    <scope>NUCLEOTIDE SEQUENCE [LARGE SCALE GENOMIC DNA]</scope>
    <source>
        <strain evidence="2">TM-1</strain>
    </source>
</reference>
<gene>
    <name evidence="2" type="ORF">MBAV_003236</name>
</gene>
<feature type="non-terminal residue" evidence="2">
    <location>
        <position position="1"/>
    </location>
</feature>
<dbReference type="Proteomes" id="UP000033423">
    <property type="component" value="Unassembled WGS sequence"/>
</dbReference>
<evidence type="ECO:0000313" key="2">
    <source>
        <dbReference type="EMBL" id="KJU84570.1"/>
    </source>
</evidence>
<accession>A0A0F3GRH6</accession>
<protein>
    <submittedName>
        <fullName evidence="2">Uncharacterized protein</fullName>
    </submittedName>
</protein>
<sequence>HKVARLLLMPPDDLMEGVKTSRERSGQESPDTRIDTVCRDNISSPDLQVTCIVSANV</sequence>
<name>A0A0F3GRH6_9BACT</name>
<organism evidence="2 3">
    <name type="scientific">Candidatus Magnetobacterium bavaricum</name>
    <dbReference type="NCBI Taxonomy" id="29290"/>
    <lineage>
        <taxon>Bacteria</taxon>
        <taxon>Pseudomonadati</taxon>
        <taxon>Nitrospirota</taxon>
        <taxon>Thermodesulfovibrionia</taxon>
        <taxon>Thermodesulfovibrionales</taxon>
        <taxon>Candidatus Magnetobacteriaceae</taxon>
        <taxon>Candidatus Magnetobacterium</taxon>
    </lineage>
</organism>